<keyword evidence="5" id="KW-1185">Reference proteome</keyword>
<dbReference type="PROSITE" id="PS00061">
    <property type="entry name" value="ADH_SHORT"/>
    <property type="match status" value="1"/>
</dbReference>
<dbReference type="SUPFAM" id="SSF51735">
    <property type="entry name" value="NAD(P)-binding Rossmann-fold domains"/>
    <property type="match status" value="1"/>
</dbReference>
<evidence type="ECO:0000256" key="2">
    <source>
        <dbReference type="ARBA" id="ARBA00023002"/>
    </source>
</evidence>
<dbReference type="Gene3D" id="3.40.50.720">
    <property type="entry name" value="NAD(P)-binding Rossmann-like Domain"/>
    <property type="match status" value="1"/>
</dbReference>
<sequence>MNLSSNTILITGGASGIGLELAEAFLKEGNEVIICGRRESLLQDVKTKYPQLHIKQVDLSVSDERKSFAQWLIRDFPKLNILVNNAGIQREFRVDQDNLAEVFENENEIETNFTAPVHLTFLLLPHLMSQADAAIVNISSGLGLVPLAIMPVYSATKAAMISFTKSLRHQLQNSRVKVFDVVPPIVDTDLDKGARDRRGQTNKGIQPAQVVKETLKAMKADQLDVAVGMVKMLKIGSRITPSGFFAIMNKKAR</sequence>
<dbReference type="PRINTS" id="PR00080">
    <property type="entry name" value="SDRFAMILY"/>
</dbReference>
<evidence type="ECO:0000256" key="3">
    <source>
        <dbReference type="RuleBase" id="RU000363"/>
    </source>
</evidence>
<organism evidence="4 5">
    <name type="scientific">Dyadobacter arcticus</name>
    <dbReference type="NCBI Taxonomy" id="1078754"/>
    <lineage>
        <taxon>Bacteria</taxon>
        <taxon>Pseudomonadati</taxon>
        <taxon>Bacteroidota</taxon>
        <taxon>Cytophagia</taxon>
        <taxon>Cytophagales</taxon>
        <taxon>Spirosomataceae</taxon>
        <taxon>Dyadobacter</taxon>
    </lineage>
</organism>
<evidence type="ECO:0000256" key="1">
    <source>
        <dbReference type="ARBA" id="ARBA00006484"/>
    </source>
</evidence>
<protein>
    <submittedName>
        <fullName evidence="4">Oxidoreductase</fullName>
        <ecNumber evidence="4">1.-.-.-</ecNumber>
    </submittedName>
</protein>
<comment type="similarity">
    <text evidence="1 3">Belongs to the short-chain dehydrogenases/reductases (SDR) family.</text>
</comment>
<evidence type="ECO:0000313" key="4">
    <source>
        <dbReference type="EMBL" id="NIJ54621.1"/>
    </source>
</evidence>
<comment type="caution">
    <text evidence="4">The sequence shown here is derived from an EMBL/GenBank/DDBJ whole genome shotgun (WGS) entry which is preliminary data.</text>
</comment>
<dbReference type="PANTHER" id="PTHR44196">
    <property type="entry name" value="DEHYDROGENASE/REDUCTASE SDR FAMILY MEMBER 7B"/>
    <property type="match status" value="1"/>
</dbReference>
<keyword evidence="2 4" id="KW-0560">Oxidoreductase</keyword>
<dbReference type="Pfam" id="PF00106">
    <property type="entry name" value="adh_short"/>
    <property type="match status" value="1"/>
</dbReference>
<proteinExistence type="inferred from homology"/>
<dbReference type="InterPro" id="IPR036291">
    <property type="entry name" value="NAD(P)-bd_dom_sf"/>
</dbReference>
<dbReference type="EC" id="1.-.-.-" evidence="4"/>
<dbReference type="PANTHER" id="PTHR44196:SF1">
    <property type="entry name" value="DEHYDROGENASE_REDUCTASE SDR FAMILY MEMBER 7B"/>
    <property type="match status" value="1"/>
</dbReference>
<accession>A0ABX0UUL5</accession>
<evidence type="ECO:0000313" key="5">
    <source>
        <dbReference type="Proteomes" id="UP001179181"/>
    </source>
</evidence>
<name>A0ABX0UUL5_9BACT</name>
<gene>
    <name evidence="4" type="ORF">FHS68_003803</name>
</gene>
<dbReference type="Proteomes" id="UP001179181">
    <property type="component" value="Unassembled WGS sequence"/>
</dbReference>
<dbReference type="InterPro" id="IPR002347">
    <property type="entry name" value="SDR_fam"/>
</dbReference>
<reference evidence="4 5" key="1">
    <citation type="submission" date="2020-03" db="EMBL/GenBank/DDBJ databases">
        <title>Genomic Encyclopedia of Type Strains, Phase IV (KMG-IV): sequencing the most valuable type-strain genomes for metagenomic binning, comparative biology and taxonomic classification.</title>
        <authorList>
            <person name="Goeker M."/>
        </authorList>
    </citation>
    <scope>NUCLEOTIDE SEQUENCE [LARGE SCALE GENOMIC DNA]</scope>
    <source>
        <strain evidence="4 5">DSM 102865</strain>
    </source>
</reference>
<dbReference type="EMBL" id="JAASQJ010000003">
    <property type="protein sequence ID" value="NIJ54621.1"/>
    <property type="molecule type" value="Genomic_DNA"/>
</dbReference>
<dbReference type="RefSeq" id="WP_167273050.1">
    <property type="nucleotide sequence ID" value="NZ_JAASQJ010000003.1"/>
</dbReference>
<dbReference type="PRINTS" id="PR00081">
    <property type="entry name" value="GDHRDH"/>
</dbReference>
<dbReference type="GO" id="GO:0016491">
    <property type="term" value="F:oxidoreductase activity"/>
    <property type="evidence" value="ECO:0007669"/>
    <property type="project" value="UniProtKB-KW"/>
</dbReference>
<dbReference type="InterPro" id="IPR020904">
    <property type="entry name" value="Sc_DH/Rdtase_CS"/>
</dbReference>